<name>A0A7D9D2K6_9GAMM</name>
<keyword evidence="1" id="KW-0472">Membrane</keyword>
<evidence type="ECO:0008006" key="3">
    <source>
        <dbReference type="Google" id="ProtNLM"/>
    </source>
</evidence>
<feature type="transmembrane region" description="Helical" evidence="1">
    <location>
        <begin position="6"/>
        <end position="26"/>
    </location>
</feature>
<protein>
    <recommendedName>
        <fullName evidence="3">DUF4760 domain-containing protein</fullName>
    </recommendedName>
</protein>
<evidence type="ECO:0000256" key="1">
    <source>
        <dbReference type="SAM" id="Phobius"/>
    </source>
</evidence>
<keyword evidence="1" id="KW-0812">Transmembrane</keyword>
<evidence type="ECO:0000313" key="2">
    <source>
        <dbReference type="EMBL" id="VUX55641.1"/>
    </source>
</evidence>
<sequence>MTVEQFANFAEIIGVVLVIASLVYVAQQLRQNTDMMRVSASNERVKREFDIVANLLDSRNLAEVWVKGGKQFDALDEVDQQRAIFFEYRAISVWHQEFQLRQQNLTLDANWHSNEWLIQNIGRRQAVREAWVIFKKSYEKPFQEYIDRQFEIADGIVSGD</sequence>
<keyword evidence="1" id="KW-1133">Transmembrane helix</keyword>
<dbReference type="AlphaFoldDB" id="A0A7D9D2K6"/>
<gene>
    <name evidence="2" type="ORF">JTBM06_V1_60035</name>
</gene>
<dbReference type="EMBL" id="LR633967">
    <property type="protein sequence ID" value="VUX55641.1"/>
    <property type="molecule type" value="Genomic_DNA"/>
</dbReference>
<reference evidence="2" key="1">
    <citation type="submission" date="2019-07" db="EMBL/GenBank/DDBJ databases">
        <authorList>
            <person name="Weber M."/>
            <person name="Kostadinov I."/>
            <person name="Kostadinov D I."/>
        </authorList>
    </citation>
    <scope>NUCLEOTIDE SEQUENCE</scope>
    <source>
        <strain evidence="2">Gfbio:sag-sample-m06:053724c1-46a9-4a36-b237-ea2bf867836b</strain>
    </source>
</reference>
<organism evidence="2">
    <name type="scientific">uncultured Woeseiaceae bacterium</name>
    <dbReference type="NCBI Taxonomy" id="1983305"/>
    <lineage>
        <taxon>Bacteria</taxon>
        <taxon>Pseudomonadati</taxon>
        <taxon>Pseudomonadota</taxon>
        <taxon>Gammaproteobacteria</taxon>
        <taxon>Woeseiales</taxon>
        <taxon>Woeseiaceae</taxon>
        <taxon>environmental samples</taxon>
    </lineage>
</organism>
<accession>A0A7D9D2K6</accession>
<proteinExistence type="predicted"/>